<dbReference type="EMBL" id="JAPUBN010000010">
    <property type="protein sequence ID" value="MCZ2720725.1"/>
    <property type="molecule type" value="Genomic_DNA"/>
</dbReference>
<sequence length="386" mass="40814">MDTPKLSHISSGFVAVLVGYTSSVAIIFQAAIAAGANSDQISSWLWALGVGMGTTSFGLSLYYKTPILTAWSTPGAALLATGLAGTNIEEAIGIFIFCSALITLCGVTGIFEKVMSYVPHTLASAMLAGVLFPFALNGFSALSTHTSLIGSMILTFFILKKFWPIYAIPVVLIIGVVIASSQDLVIYEGITLQLSSPIWINPTFSIESILGIGIPLFIVTMASQNVPGLAVLRSHGYKTSSSPLISWTGITGMLLAPFGGFAFNLAAITAAICMGEDADKNKHTRYFASMWAGVFYIAMGLFSTTVVALFTAFPQELIFAIAALALLGTIGNSLYQALSQTSERDAALITFLITASGMSIAGIGSAFWGLVIGLGVYHFYLYNNYK</sequence>
<accession>A0ABT4JQS9</accession>
<feature type="transmembrane region" description="Helical" evidence="1">
    <location>
        <begin position="117"/>
        <end position="135"/>
    </location>
</feature>
<dbReference type="Proteomes" id="UP001149719">
    <property type="component" value="Unassembled WGS sequence"/>
</dbReference>
<dbReference type="NCBIfam" id="TIGR00843">
    <property type="entry name" value="benE"/>
    <property type="match status" value="1"/>
</dbReference>
<feature type="transmembrane region" description="Helical" evidence="1">
    <location>
        <begin position="92"/>
        <end position="111"/>
    </location>
</feature>
<dbReference type="Pfam" id="PF03594">
    <property type="entry name" value="BenE"/>
    <property type="match status" value="1"/>
</dbReference>
<organism evidence="2 3">
    <name type="scientific">Marinomonas phaeophyticola</name>
    <dbReference type="NCBI Taxonomy" id="3004091"/>
    <lineage>
        <taxon>Bacteria</taxon>
        <taxon>Pseudomonadati</taxon>
        <taxon>Pseudomonadota</taxon>
        <taxon>Gammaproteobacteria</taxon>
        <taxon>Oceanospirillales</taxon>
        <taxon>Oceanospirillaceae</taxon>
        <taxon>Marinomonas</taxon>
    </lineage>
</organism>
<feature type="transmembrane region" description="Helical" evidence="1">
    <location>
        <begin position="165"/>
        <end position="186"/>
    </location>
</feature>
<feature type="transmembrane region" description="Helical" evidence="1">
    <location>
        <begin position="12"/>
        <end position="32"/>
    </location>
</feature>
<protein>
    <submittedName>
        <fullName evidence="2">Benzoate/H(+) symporter BenE family transporter</fullName>
    </submittedName>
</protein>
<gene>
    <name evidence="2" type="ORF">O1D97_03455</name>
</gene>
<feature type="transmembrane region" description="Helical" evidence="1">
    <location>
        <begin position="198"/>
        <end position="224"/>
    </location>
</feature>
<reference evidence="2" key="1">
    <citation type="submission" date="2022-12" db="EMBL/GenBank/DDBJ databases">
        <title>Marinomonas 15G1-11 sp. nov, isolated from marine algae.</title>
        <authorList>
            <person name="Butt M."/>
            <person name="Choi D.G."/>
            <person name="Kim J.M."/>
            <person name="Lee J.K."/>
            <person name="Baek J.H."/>
            <person name="Jeon C.O."/>
        </authorList>
    </citation>
    <scope>NUCLEOTIDE SEQUENCE</scope>
    <source>
        <strain evidence="2">15G1-11</strain>
    </source>
</reference>
<keyword evidence="1" id="KW-0472">Membrane</keyword>
<keyword evidence="1" id="KW-1133">Transmembrane helix</keyword>
<dbReference type="InterPro" id="IPR004711">
    <property type="entry name" value="Benzoate_Transporter"/>
</dbReference>
<feature type="transmembrane region" description="Helical" evidence="1">
    <location>
        <begin position="317"/>
        <end position="335"/>
    </location>
</feature>
<feature type="transmembrane region" description="Helical" evidence="1">
    <location>
        <begin position="347"/>
        <end position="380"/>
    </location>
</feature>
<dbReference type="PANTHER" id="PTHR30199">
    <property type="entry name" value="MFS FAMILY TRANSPORTER, PREDICTED SUBSTRATE BENZOATE"/>
    <property type="match status" value="1"/>
</dbReference>
<name>A0ABT4JQS9_9GAMM</name>
<comment type="caution">
    <text evidence="2">The sequence shown here is derived from an EMBL/GenBank/DDBJ whole genome shotgun (WGS) entry which is preliminary data.</text>
</comment>
<feature type="transmembrane region" description="Helical" evidence="1">
    <location>
        <begin position="286"/>
        <end position="311"/>
    </location>
</feature>
<dbReference type="RefSeq" id="WP_269122832.1">
    <property type="nucleotide sequence ID" value="NZ_JAPUBN010000010.1"/>
</dbReference>
<dbReference type="PANTHER" id="PTHR30199:SF0">
    <property type="entry name" value="INNER MEMBRANE PROTEIN YDCO"/>
    <property type="match status" value="1"/>
</dbReference>
<proteinExistence type="predicted"/>
<feature type="transmembrane region" description="Helical" evidence="1">
    <location>
        <begin position="244"/>
        <end position="274"/>
    </location>
</feature>
<evidence type="ECO:0000313" key="2">
    <source>
        <dbReference type="EMBL" id="MCZ2720725.1"/>
    </source>
</evidence>
<evidence type="ECO:0000256" key="1">
    <source>
        <dbReference type="SAM" id="Phobius"/>
    </source>
</evidence>
<evidence type="ECO:0000313" key="3">
    <source>
        <dbReference type="Proteomes" id="UP001149719"/>
    </source>
</evidence>
<feature type="transmembrane region" description="Helical" evidence="1">
    <location>
        <begin position="44"/>
        <end position="62"/>
    </location>
</feature>
<keyword evidence="1" id="KW-0812">Transmembrane</keyword>
<keyword evidence="3" id="KW-1185">Reference proteome</keyword>